<protein>
    <submittedName>
        <fullName evidence="2">Sugar phosphate isomerase/epimerase</fullName>
    </submittedName>
</protein>
<dbReference type="AlphaFoldDB" id="A0A2T0TSE8"/>
<dbReference type="Pfam" id="PF01261">
    <property type="entry name" value="AP_endonuc_2"/>
    <property type="match status" value="1"/>
</dbReference>
<dbReference type="InterPro" id="IPR013022">
    <property type="entry name" value="Xyl_isomerase-like_TIM-brl"/>
</dbReference>
<keyword evidence="3" id="KW-1185">Reference proteome</keyword>
<dbReference type="GO" id="GO:0016853">
    <property type="term" value="F:isomerase activity"/>
    <property type="evidence" value="ECO:0007669"/>
    <property type="project" value="UniProtKB-KW"/>
</dbReference>
<organism evidence="2 3">
    <name type="scientific">Arcticibacter pallidicorallinus</name>
    <dbReference type="NCBI Taxonomy" id="1259464"/>
    <lineage>
        <taxon>Bacteria</taxon>
        <taxon>Pseudomonadati</taxon>
        <taxon>Bacteroidota</taxon>
        <taxon>Sphingobacteriia</taxon>
        <taxon>Sphingobacteriales</taxon>
        <taxon>Sphingobacteriaceae</taxon>
        <taxon>Arcticibacter</taxon>
    </lineage>
</organism>
<dbReference type="InterPro" id="IPR006311">
    <property type="entry name" value="TAT_signal"/>
</dbReference>
<dbReference type="PANTHER" id="PTHR12110:SF41">
    <property type="entry name" value="INOSOSE DEHYDRATASE"/>
    <property type="match status" value="1"/>
</dbReference>
<comment type="caution">
    <text evidence="2">The sequence shown here is derived from an EMBL/GenBank/DDBJ whole genome shotgun (WGS) entry which is preliminary data.</text>
</comment>
<dbReference type="Proteomes" id="UP000238034">
    <property type="component" value="Unassembled WGS sequence"/>
</dbReference>
<dbReference type="PANTHER" id="PTHR12110">
    <property type="entry name" value="HYDROXYPYRUVATE ISOMERASE"/>
    <property type="match status" value="1"/>
</dbReference>
<dbReference type="RefSeq" id="WP_106295383.1">
    <property type="nucleotide sequence ID" value="NZ_PVTH01000014.1"/>
</dbReference>
<reference evidence="2 3" key="1">
    <citation type="submission" date="2018-03" db="EMBL/GenBank/DDBJ databases">
        <title>Genomic Encyclopedia of Type Strains, Phase III (KMG-III): the genomes of soil and plant-associated and newly described type strains.</title>
        <authorList>
            <person name="Whitman W."/>
        </authorList>
    </citation>
    <scope>NUCLEOTIDE SEQUENCE [LARGE SCALE GENOMIC DNA]</scope>
    <source>
        <strain evidence="2 3">CGMCC 1.9313</strain>
    </source>
</reference>
<proteinExistence type="predicted"/>
<gene>
    <name evidence="2" type="ORF">B0I27_11432</name>
</gene>
<evidence type="ECO:0000259" key="1">
    <source>
        <dbReference type="Pfam" id="PF01261"/>
    </source>
</evidence>
<sequence length="296" mass="33537">MINRRSFIQQAVLMAAGAAILPQVSCAGSAPEKRLGLQLYTLRNEISKDVVKVLERVAASGYQEVEVFGYSPSTHFWGFSPSAFAEILDSNNLKAISGHYDFDEYLGPETKMQRFDAYLNAASVLKHRYLTIPYLNEKLRSSADDYKRLAEKFNRAGEKCLKSGLQLAYHNHDFEFQQFGNTTGYDILLAETDPKFVKFELDLYWVVRAGRDPIDLFSKNKGRFELWHVKDMDKQNPALNTEVGSGSIDFAKIFASARLSGVKNVIIEQENFSIDPFESISKSANFTRSNLLPKMR</sequence>
<evidence type="ECO:0000313" key="2">
    <source>
        <dbReference type="EMBL" id="PRY48573.1"/>
    </source>
</evidence>
<feature type="domain" description="Xylose isomerase-like TIM barrel" evidence="1">
    <location>
        <begin position="54"/>
        <end position="288"/>
    </location>
</feature>
<dbReference type="InterPro" id="IPR050312">
    <property type="entry name" value="IolE/XylAMocC-like"/>
</dbReference>
<dbReference type="Gene3D" id="3.20.20.150">
    <property type="entry name" value="Divalent-metal-dependent TIM barrel enzymes"/>
    <property type="match status" value="1"/>
</dbReference>
<dbReference type="PROSITE" id="PS51318">
    <property type="entry name" value="TAT"/>
    <property type="match status" value="1"/>
</dbReference>
<keyword evidence="2" id="KW-0413">Isomerase</keyword>
<accession>A0A2T0TSE8</accession>
<dbReference type="SUPFAM" id="SSF51658">
    <property type="entry name" value="Xylose isomerase-like"/>
    <property type="match status" value="1"/>
</dbReference>
<dbReference type="OrthoDB" id="9798407at2"/>
<dbReference type="InterPro" id="IPR036237">
    <property type="entry name" value="Xyl_isomerase-like_sf"/>
</dbReference>
<name>A0A2T0TSE8_9SPHI</name>
<dbReference type="EMBL" id="PVTH01000014">
    <property type="protein sequence ID" value="PRY48573.1"/>
    <property type="molecule type" value="Genomic_DNA"/>
</dbReference>
<evidence type="ECO:0000313" key="3">
    <source>
        <dbReference type="Proteomes" id="UP000238034"/>
    </source>
</evidence>